<comment type="caution">
    <text evidence="3">The sequence shown here is derived from an EMBL/GenBank/DDBJ whole genome shotgun (WGS) entry which is preliminary data.</text>
</comment>
<protein>
    <recommendedName>
        <fullName evidence="2">CBM21 domain-containing protein</fullName>
    </recommendedName>
</protein>
<keyword evidence="4" id="KW-1185">Reference proteome</keyword>
<accession>A0ABD0YFX8</accession>
<evidence type="ECO:0000313" key="4">
    <source>
        <dbReference type="Proteomes" id="UP001558652"/>
    </source>
</evidence>
<dbReference type="InterPro" id="IPR005036">
    <property type="entry name" value="CBM21_dom"/>
</dbReference>
<dbReference type="Proteomes" id="UP001558652">
    <property type="component" value="Unassembled WGS sequence"/>
</dbReference>
<evidence type="ECO:0000259" key="2">
    <source>
        <dbReference type="PROSITE" id="PS51159"/>
    </source>
</evidence>
<evidence type="ECO:0000256" key="1">
    <source>
        <dbReference type="SAM" id="MobiDB-lite"/>
    </source>
</evidence>
<dbReference type="PROSITE" id="PS51159">
    <property type="entry name" value="CBM21"/>
    <property type="match status" value="1"/>
</dbReference>
<gene>
    <name evidence="3" type="ORF">AAG570_013154</name>
</gene>
<dbReference type="AlphaFoldDB" id="A0ABD0YFX8"/>
<feature type="domain" description="CBM21" evidence="2">
    <location>
        <begin position="158"/>
        <end position="269"/>
    </location>
</feature>
<dbReference type="Gene3D" id="2.60.40.2440">
    <property type="entry name" value="Carbohydrate binding type-21 domain"/>
    <property type="match status" value="1"/>
</dbReference>
<reference evidence="3 4" key="1">
    <citation type="submission" date="2024-07" db="EMBL/GenBank/DDBJ databases">
        <title>Chromosome-level genome assembly of the water stick insect Ranatra chinensis (Heteroptera: Nepidae).</title>
        <authorList>
            <person name="Liu X."/>
        </authorList>
    </citation>
    <scope>NUCLEOTIDE SEQUENCE [LARGE SCALE GENOMIC DNA]</scope>
    <source>
        <strain evidence="3">Cailab_2021Rc</strain>
        <tissue evidence="3">Muscle</tissue>
    </source>
</reference>
<organism evidence="3 4">
    <name type="scientific">Ranatra chinensis</name>
    <dbReference type="NCBI Taxonomy" id="642074"/>
    <lineage>
        <taxon>Eukaryota</taxon>
        <taxon>Metazoa</taxon>
        <taxon>Ecdysozoa</taxon>
        <taxon>Arthropoda</taxon>
        <taxon>Hexapoda</taxon>
        <taxon>Insecta</taxon>
        <taxon>Pterygota</taxon>
        <taxon>Neoptera</taxon>
        <taxon>Paraneoptera</taxon>
        <taxon>Hemiptera</taxon>
        <taxon>Heteroptera</taxon>
        <taxon>Panheteroptera</taxon>
        <taxon>Nepomorpha</taxon>
        <taxon>Nepidae</taxon>
        <taxon>Ranatrinae</taxon>
        <taxon>Ranatra</taxon>
    </lineage>
</organism>
<feature type="region of interest" description="Disordered" evidence="1">
    <location>
        <begin position="271"/>
        <end position="290"/>
    </location>
</feature>
<sequence length="400" mass="43519">MCSVAGEMLAAYSPPSYYFPCRMGSGSGGGGGAGSGGSGSGSGGSSGSGSGSGSSGGSSASPNTVARRRGPRPQPSRPCIVLTQNENHQARAKKKVVFADDRGLSLTQVRMMTEPSNQPPSWSAQFISALTEEDDSDNGPDPWRMEFSQPASDYIEFKRRLDHESVSLENVFIKDSEAVAIGTVKVRNLAYHKEVTVRATYDGWKSFADFPCSFVDNGLGSNSVTVLYDTFSFRIQLADVPDRVEFCVRYKSDGKVFWDNNGGRNYALVREGPAPDRTGGARSQPRTISSAADGRHNGSIHHPVHHVHQHVESYGPEDSMLASGLDCSMKAALALRKVGGILYSWRPKIFTFSPNRKKSRFSNDEEVKETVEKWLSEVERSVSDEVIKKLVLRLKCIEVC</sequence>
<feature type="compositionally biased region" description="Gly residues" evidence="1">
    <location>
        <begin position="25"/>
        <end position="56"/>
    </location>
</feature>
<dbReference type="PANTHER" id="PTHR12307">
    <property type="entry name" value="PROTEIN PHOSPHATASE 1 REGULATORY SUBUNIT"/>
    <property type="match status" value="1"/>
</dbReference>
<dbReference type="EMBL" id="JBFDAA010000008">
    <property type="protein sequence ID" value="KAL1130216.1"/>
    <property type="molecule type" value="Genomic_DNA"/>
</dbReference>
<evidence type="ECO:0000313" key="3">
    <source>
        <dbReference type="EMBL" id="KAL1130216.1"/>
    </source>
</evidence>
<dbReference type="Pfam" id="PF03370">
    <property type="entry name" value="CBM_21"/>
    <property type="match status" value="1"/>
</dbReference>
<dbReference type="InterPro" id="IPR050782">
    <property type="entry name" value="PP1_regulatory_subunit_3"/>
</dbReference>
<name>A0ABD0YFX8_9HEMI</name>
<dbReference type="InterPro" id="IPR038175">
    <property type="entry name" value="CBM21_dom_sf"/>
</dbReference>
<proteinExistence type="predicted"/>
<feature type="region of interest" description="Disordered" evidence="1">
    <location>
        <begin position="23"/>
        <end position="95"/>
    </location>
</feature>
<dbReference type="PANTHER" id="PTHR12307:SF48">
    <property type="entry name" value="PROTEIN PHOSPHATASE 1 REGULATORY SUBUNIT"/>
    <property type="match status" value="1"/>
</dbReference>